<evidence type="ECO:0000313" key="1">
    <source>
        <dbReference type="EMBL" id="KAJ2975463.1"/>
    </source>
</evidence>
<evidence type="ECO:0000313" key="2">
    <source>
        <dbReference type="Proteomes" id="UP001143910"/>
    </source>
</evidence>
<gene>
    <name evidence="1" type="ORF">NQ176_g5507</name>
</gene>
<dbReference type="EMBL" id="JANJQO010000705">
    <property type="protein sequence ID" value="KAJ2975463.1"/>
    <property type="molecule type" value="Genomic_DNA"/>
</dbReference>
<sequence length="407" mass="42924">MATQTIGSDAEIGGRASTRPGKTMSAVMWDGKPFNMSVQQIPVPKILKPDDAIVRVTSAAICGTDLHVYHGVLGSSEVPWAMGHEAMGFVTEVGSNVSFVKVGDRVVINCAYPQGDLLLQDPRPLNSNEALFGFGSNFADLGGCQAEFVRVPSADSNLFIVNDAKGIPDEDLLFMSDIFCTGWQNLDFAGFTPGDSVAVFGAGPMGLLCAYSAILRGASRVFSIDHVDSRLKKAKSIGCIPIDLRKGPPADQILKIVPGGVARSCDCIGEECVNSELLPQQDFVINQAIQVTAPNGGIGVAGVYLAQPDSAGVPRGTTISPTMTFPISTFWAKGLTIRSGTVNTSQVVNACYSLIKSGRAKTGFIVSGKYAIADAAEAYDAFNSHKETKVIFKFPAATTPVASQDES</sequence>
<dbReference type="Proteomes" id="UP001143910">
    <property type="component" value="Unassembled WGS sequence"/>
</dbReference>
<accession>A0ACC1N8Y5</accession>
<proteinExistence type="predicted"/>
<protein>
    <submittedName>
        <fullName evidence="1">Uncharacterized protein</fullName>
    </submittedName>
</protein>
<keyword evidence="2" id="KW-1185">Reference proteome</keyword>
<name>A0ACC1N8Y5_9HYPO</name>
<comment type="caution">
    <text evidence="1">The sequence shown here is derived from an EMBL/GenBank/DDBJ whole genome shotgun (WGS) entry which is preliminary data.</text>
</comment>
<reference evidence="1" key="1">
    <citation type="submission" date="2022-08" db="EMBL/GenBank/DDBJ databases">
        <title>Genome Sequence of Lecanicillium fungicola.</title>
        <authorList>
            <person name="Buettner E."/>
        </authorList>
    </citation>
    <scope>NUCLEOTIDE SEQUENCE</scope>
    <source>
        <strain evidence="1">Babe33</strain>
    </source>
</reference>
<organism evidence="1 2">
    <name type="scientific">Zarea fungicola</name>
    <dbReference type="NCBI Taxonomy" id="93591"/>
    <lineage>
        <taxon>Eukaryota</taxon>
        <taxon>Fungi</taxon>
        <taxon>Dikarya</taxon>
        <taxon>Ascomycota</taxon>
        <taxon>Pezizomycotina</taxon>
        <taxon>Sordariomycetes</taxon>
        <taxon>Hypocreomycetidae</taxon>
        <taxon>Hypocreales</taxon>
        <taxon>Cordycipitaceae</taxon>
        <taxon>Zarea</taxon>
    </lineage>
</organism>